<evidence type="ECO:0000313" key="3">
    <source>
        <dbReference type="EMBL" id="UJG44479.1"/>
    </source>
</evidence>
<dbReference type="Proteomes" id="UP001200513">
    <property type="component" value="Chromosome"/>
</dbReference>
<dbReference type="EMBL" id="CP084167">
    <property type="protein sequence ID" value="UJG44479.1"/>
    <property type="molecule type" value="Genomic_DNA"/>
</dbReference>
<sequence>MKRRRRKRKIRGKKMEKIVKTLKVRIKNEVLTRRKKERLRRITGRDTRIIEKYVKIIHHNRRRLCMKTKNGEIRVHKGKLDELTLTTSRIKKVEERRETVPHDLKKMFRHCSHDEFQECRDIAVQLYEQGYRPEATRPPKKRPRRQLINKKRFILTNLPKEKNNSISRWWVGIRDSLDTWKRKTRYHQRLWLPLEMSTFHQKELKKGQIKSLELRYKRSTREWWVYFQLKVLPPPSFYPPEKESSSSLPPAVLGIDLGINIPAAGVLLTPKKKLTIKEIKFWHTKQWNRINHRYKLKLSRLQRKAALNDQSGKKHQIYRFLGLLRRRYRNVKRSYIHQFINDVVRTIESYAKVYDLFVVVGYPKNVRKDKEKGKEKSTRYFRRKLHQWNFSLVLGLLRRALILRGFESHRILTLDERGTSSHCSRCGKEVSRPVRGLVHCPICNYTFHSDLTGARNIARKFLSHLFRPRTTTITDYFTGQKFSLTHYTVCRGLSHWLQSQ</sequence>
<keyword evidence="1" id="KW-0238">DNA-binding</keyword>
<dbReference type="Pfam" id="PF07282">
    <property type="entry name" value="Cas12f1-like_TNB"/>
    <property type="match status" value="1"/>
</dbReference>
<dbReference type="AlphaFoldDB" id="A0A9Y1BU65"/>
<accession>A0A9Y1BU65</accession>
<feature type="domain" description="Cas12f1-like TNB" evidence="2">
    <location>
        <begin position="411"/>
        <end position="457"/>
    </location>
</feature>
<evidence type="ECO:0000256" key="1">
    <source>
        <dbReference type="ARBA" id="ARBA00023125"/>
    </source>
</evidence>
<protein>
    <submittedName>
        <fullName evidence="3">Transposase</fullName>
    </submittedName>
</protein>
<evidence type="ECO:0000259" key="2">
    <source>
        <dbReference type="Pfam" id="PF07282"/>
    </source>
</evidence>
<organism evidence="3">
    <name type="scientific">Candidatus Heimdallarchaeum endolithica</name>
    <dbReference type="NCBI Taxonomy" id="2876572"/>
    <lineage>
        <taxon>Archaea</taxon>
        <taxon>Promethearchaeati</taxon>
        <taxon>Candidatus Heimdallarchaeota</taxon>
        <taxon>Candidatus Heimdallarchaeia (ex Rinke et al. 2021) (nom. nud.)</taxon>
        <taxon>Candidatus Heimdallarchaeales</taxon>
        <taxon>Candidatus Heimdallarchaeaceae</taxon>
        <taxon>Candidatus Heimdallarchaeum</taxon>
    </lineage>
</organism>
<reference evidence="3" key="1">
    <citation type="journal article" date="2022" name="Nat. Microbiol.">
        <title>Unique mobile elements and scalable gene flow at the prokaryote-eukaryote boundary revealed by circularized Asgard archaea genomes.</title>
        <authorList>
            <person name="Wu F."/>
            <person name="Speth D.R."/>
            <person name="Philosof A."/>
            <person name="Cremiere A."/>
            <person name="Narayanan A."/>
            <person name="Barco R.A."/>
            <person name="Connon S.A."/>
            <person name="Amend J.P."/>
            <person name="Antoshechkin I.A."/>
            <person name="Orphan V.J."/>
        </authorList>
    </citation>
    <scope>NUCLEOTIDE SEQUENCE</scope>
    <source>
        <strain evidence="3">PR6</strain>
    </source>
</reference>
<dbReference type="InterPro" id="IPR010095">
    <property type="entry name" value="Cas12f1-like_TNB"/>
</dbReference>
<dbReference type="GO" id="GO:0003677">
    <property type="term" value="F:DNA binding"/>
    <property type="evidence" value="ECO:0007669"/>
    <property type="project" value="UniProtKB-KW"/>
</dbReference>
<name>A0A9Y1BU65_9ARCH</name>
<gene>
    <name evidence="3" type="ORF">K9W46_04700</name>
</gene>
<proteinExistence type="predicted"/>